<dbReference type="InterPro" id="IPR036412">
    <property type="entry name" value="HAD-like_sf"/>
</dbReference>
<feature type="active site" description="Proton donor" evidence="14">
    <location>
        <position position="50"/>
    </location>
</feature>
<dbReference type="UniPathway" id="UPA00135">
    <property type="reaction ID" value="UER00198"/>
</dbReference>
<reference evidence="15 16" key="1">
    <citation type="journal article" date="2011" name="J. Bacteriol.">
        <title>Genome sequence of Taylorella equigenitalis MCE9, the causative agent of contagious equine metritis.</title>
        <authorList>
            <person name="Hebert L."/>
            <person name="Moumen B."/>
            <person name="Duquesne F."/>
            <person name="Breuil M.F."/>
            <person name="Laugier C."/>
            <person name="Batto J.M."/>
            <person name="Renault P."/>
            <person name="Petry S."/>
        </authorList>
    </citation>
    <scope>NUCLEOTIDE SEQUENCE [LARGE SCALE GENOMIC DNA]</scope>
    <source>
        <strain evidence="15 16">MCE9</strain>
    </source>
</reference>
<dbReference type="GO" id="GO:0006564">
    <property type="term" value="P:L-serine biosynthetic process"/>
    <property type="evidence" value="ECO:0007669"/>
    <property type="project" value="UniProtKB-KW"/>
</dbReference>
<name>A0A654KHR4_TAYEM</name>
<evidence type="ECO:0000256" key="7">
    <source>
        <dbReference type="ARBA" id="ARBA00022723"/>
    </source>
</evidence>
<sequence>MNSLILKDLNGYGSLLKAKDDARSKGLNFAYLPEGTPSWADIKILAMDMDSTLINIECIDEIAALAGRGGDIATITEATMRGEIRDFKESLRRRVSMLRGVHSDVLDRVLKERLQLNQGAEVLLKTAHEAGVHTLLVSGGFTFFTDALQKKLGISEVHSNTLGIDKEGYLTGEVLGDIVDGFAKAKYLIDARDRMKATKAQCIAIGDGSNDLHMMHEAYLAVAYHAKPAVQDSDDVNCCINFGGLDIVLEWI</sequence>
<dbReference type="Pfam" id="PF12710">
    <property type="entry name" value="HAD"/>
    <property type="match status" value="1"/>
</dbReference>
<dbReference type="PANTHER" id="PTHR43344">
    <property type="entry name" value="PHOSPHOSERINE PHOSPHATASE"/>
    <property type="match status" value="1"/>
</dbReference>
<evidence type="ECO:0000256" key="3">
    <source>
        <dbReference type="ARBA" id="ARBA00009184"/>
    </source>
</evidence>
<comment type="pathway">
    <text evidence="2">Amino-acid biosynthesis; L-serine biosynthesis; L-serine from 3-phospho-D-glycerate: step 3/3.</text>
</comment>
<evidence type="ECO:0000256" key="6">
    <source>
        <dbReference type="ARBA" id="ARBA00022605"/>
    </source>
</evidence>
<dbReference type="PANTHER" id="PTHR43344:SF2">
    <property type="entry name" value="PHOSPHOSERINE PHOSPHATASE"/>
    <property type="match status" value="1"/>
</dbReference>
<dbReference type="NCBIfam" id="TIGR00338">
    <property type="entry name" value="serB"/>
    <property type="match status" value="1"/>
</dbReference>
<dbReference type="SFLD" id="SFLDG01137">
    <property type="entry name" value="C1.6.1:_Phosphoserine_Phosphat"/>
    <property type="match status" value="1"/>
</dbReference>
<keyword evidence="9" id="KW-0460">Magnesium</keyword>
<keyword evidence="10" id="KW-0718">Serine biosynthesis</keyword>
<evidence type="ECO:0000256" key="4">
    <source>
        <dbReference type="ARBA" id="ARBA00012640"/>
    </source>
</evidence>
<dbReference type="GO" id="GO:0000287">
    <property type="term" value="F:magnesium ion binding"/>
    <property type="evidence" value="ECO:0007669"/>
    <property type="project" value="TreeGrafter"/>
</dbReference>
<evidence type="ECO:0000256" key="1">
    <source>
        <dbReference type="ARBA" id="ARBA00001946"/>
    </source>
</evidence>
<comment type="cofactor">
    <cofactor evidence="1">
        <name>Mg(2+)</name>
        <dbReference type="ChEBI" id="CHEBI:18420"/>
    </cofactor>
</comment>
<dbReference type="InterPro" id="IPR050582">
    <property type="entry name" value="HAD-like_SerB"/>
</dbReference>
<dbReference type="SFLD" id="SFLDS00003">
    <property type="entry name" value="Haloacid_Dehalogenase"/>
    <property type="match status" value="1"/>
</dbReference>
<evidence type="ECO:0000313" key="16">
    <source>
        <dbReference type="Proteomes" id="UP000007472"/>
    </source>
</evidence>
<dbReference type="EMBL" id="CP002456">
    <property type="protein sequence ID" value="ADU91983.1"/>
    <property type="molecule type" value="Genomic_DNA"/>
</dbReference>
<dbReference type="EC" id="3.1.3.3" evidence="4"/>
<dbReference type="KEGG" id="teq:TEQUI_1059"/>
<dbReference type="GO" id="GO:0005737">
    <property type="term" value="C:cytoplasm"/>
    <property type="evidence" value="ECO:0007669"/>
    <property type="project" value="TreeGrafter"/>
</dbReference>
<dbReference type="NCBIfam" id="TIGR01488">
    <property type="entry name" value="HAD-SF-IB"/>
    <property type="match status" value="1"/>
</dbReference>
<organism evidence="15 16">
    <name type="scientific">Taylorella equigenitalis (strain MCE9)</name>
    <dbReference type="NCBI Taxonomy" id="937774"/>
    <lineage>
        <taxon>Bacteria</taxon>
        <taxon>Pseudomonadati</taxon>
        <taxon>Pseudomonadota</taxon>
        <taxon>Betaproteobacteria</taxon>
        <taxon>Burkholderiales</taxon>
        <taxon>Alcaligenaceae</taxon>
        <taxon>Taylorella</taxon>
    </lineage>
</organism>
<evidence type="ECO:0000256" key="11">
    <source>
        <dbReference type="ARBA" id="ARBA00031693"/>
    </source>
</evidence>
<dbReference type="InterPro" id="IPR023214">
    <property type="entry name" value="HAD_sf"/>
</dbReference>
<evidence type="ECO:0000256" key="10">
    <source>
        <dbReference type="ARBA" id="ARBA00023299"/>
    </source>
</evidence>
<feature type="active site" description="Nucleophile" evidence="14">
    <location>
        <position position="48"/>
    </location>
</feature>
<dbReference type="InterPro" id="IPR004469">
    <property type="entry name" value="PSP"/>
</dbReference>
<accession>A0A654KHR4</accession>
<dbReference type="SFLD" id="SFLDG01136">
    <property type="entry name" value="C1.6:_Phosphoserine_Phosphatas"/>
    <property type="match status" value="1"/>
</dbReference>
<dbReference type="GO" id="GO:0036424">
    <property type="term" value="F:L-phosphoserine phosphatase activity"/>
    <property type="evidence" value="ECO:0007669"/>
    <property type="project" value="InterPro"/>
</dbReference>
<evidence type="ECO:0000256" key="14">
    <source>
        <dbReference type="PIRSR" id="PIRSR604469-1"/>
    </source>
</evidence>
<protein>
    <recommendedName>
        <fullName evidence="5">Phosphoserine phosphatase</fullName>
        <ecNumber evidence="4">3.1.3.3</ecNumber>
    </recommendedName>
    <alternativeName>
        <fullName evidence="11">O-phosphoserine phosphohydrolase</fullName>
    </alternativeName>
</protein>
<comment type="catalytic activity">
    <reaction evidence="12">
        <text>O-phospho-L-serine + H2O = L-serine + phosphate</text>
        <dbReference type="Rhea" id="RHEA:21208"/>
        <dbReference type="ChEBI" id="CHEBI:15377"/>
        <dbReference type="ChEBI" id="CHEBI:33384"/>
        <dbReference type="ChEBI" id="CHEBI:43474"/>
        <dbReference type="ChEBI" id="CHEBI:57524"/>
        <dbReference type="EC" id="3.1.3.3"/>
    </reaction>
</comment>
<evidence type="ECO:0000256" key="8">
    <source>
        <dbReference type="ARBA" id="ARBA00022801"/>
    </source>
</evidence>
<comment type="similarity">
    <text evidence="3">Belongs to the HAD-like hydrolase superfamily. SerB family.</text>
</comment>
<keyword evidence="6" id="KW-0028">Amino-acid biosynthesis</keyword>
<proteinExistence type="inferred from homology"/>
<evidence type="ECO:0000256" key="9">
    <source>
        <dbReference type="ARBA" id="ARBA00022842"/>
    </source>
</evidence>
<dbReference type="SFLD" id="SFLDF00029">
    <property type="entry name" value="phosphoserine_phosphatase"/>
    <property type="match status" value="1"/>
</dbReference>
<comment type="catalytic activity">
    <reaction evidence="13">
        <text>O-phospho-D-serine + H2O = D-serine + phosphate</text>
        <dbReference type="Rhea" id="RHEA:24873"/>
        <dbReference type="ChEBI" id="CHEBI:15377"/>
        <dbReference type="ChEBI" id="CHEBI:35247"/>
        <dbReference type="ChEBI" id="CHEBI:43474"/>
        <dbReference type="ChEBI" id="CHEBI:58680"/>
        <dbReference type="EC" id="3.1.3.3"/>
    </reaction>
</comment>
<dbReference type="Proteomes" id="UP000007472">
    <property type="component" value="Chromosome"/>
</dbReference>
<evidence type="ECO:0000256" key="13">
    <source>
        <dbReference type="ARBA" id="ARBA00048523"/>
    </source>
</evidence>
<evidence type="ECO:0000256" key="5">
    <source>
        <dbReference type="ARBA" id="ARBA00015196"/>
    </source>
</evidence>
<dbReference type="Gene3D" id="1.10.150.210">
    <property type="entry name" value="Phosphoserine phosphatase, domain 2"/>
    <property type="match status" value="1"/>
</dbReference>
<evidence type="ECO:0000313" key="15">
    <source>
        <dbReference type="EMBL" id="ADU91983.1"/>
    </source>
</evidence>
<gene>
    <name evidence="15" type="ordered locus">TEQUI_1059</name>
</gene>
<dbReference type="SUPFAM" id="SSF56784">
    <property type="entry name" value="HAD-like"/>
    <property type="match status" value="1"/>
</dbReference>
<dbReference type="AlphaFoldDB" id="A0A654KHR4"/>
<dbReference type="Gene3D" id="3.40.50.1000">
    <property type="entry name" value="HAD superfamily/HAD-like"/>
    <property type="match status" value="1"/>
</dbReference>
<evidence type="ECO:0000256" key="12">
    <source>
        <dbReference type="ARBA" id="ARBA00048138"/>
    </source>
</evidence>
<evidence type="ECO:0000256" key="2">
    <source>
        <dbReference type="ARBA" id="ARBA00005135"/>
    </source>
</evidence>
<keyword evidence="8 15" id="KW-0378">Hydrolase</keyword>
<keyword evidence="7" id="KW-0479">Metal-binding</keyword>